<dbReference type="EMBL" id="CADCXV010000642">
    <property type="protein sequence ID" value="CAB0031365.1"/>
    <property type="molecule type" value="Genomic_DNA"/>
</dbReference>
<dbReference type="Gene3D" id="1.25.40.20">
    <property type="entry name" value="Ankyrin repeat-containing domain"/>
    <property type="match status" value="1"/>
</dbReference>
<dbReference type="GO" id="GO:0005929">
    <property type="term" value="C:cilium"/>
    <property type="evidence" value="ECO:0007669"/>
    <property type="project" value="UniProtKB-SubCell"/>
</dbReference>
<evidence type="ECO:0000256" key="10">
    <source>
        <dbReference type="PROSITE-ProRule" id="PRU00134"/>
    </source>
</evidence>
<evidence type="ECO:0000256" key="2">
    <source>
        <dbReference type="ARBA" id="ARBA00022723"/>
    </source>
</evidence>
<dbReference type="AlphaFoldDB" id="A0A6H5HZZ9"/>
<evidence type="ECO:0000256" key="5">
    <source>
        <dbReference type="ARBA" id="ARBA00022833"/>
    </source>
</evidence>
<dbReference type="GO" id="GO:0008270">
    <property type="term" value="F:zinc ion binding"/>
    <property type="evidence" value="ECO:0007669"/>
    <property type="project" value="UniProtKB-KW"/>
</dbReference>
<dbReference type="PROSITE" id="PS50088">
    <property type="entry name" value="ANK_REPEAT"/>
    <property type="match status" value="2"/>
</dbReference>
<keyword evidence="7" id="KW-0969">Cilium</keyword>
<evidence type="ECO:0000259" key="11">
    <source>
        <dbReference type="PROSITE" id="PS50865"/>
    </source>
</evidence>
<dbReference type="PANTHER" id="PTHR24150:SF8">
    <property type="entry name" value="ANKYRIN REPEAT AND MYND DOMAIN-CONTAINING PROTEIN 2"/>
    <property type="match status" value="1"/>
</dbReference>
<keyword evidence="5" id="KW-0862">Zinc</keyword>
<proteinExistence type="predicted"/>
<evidence type="ECO:0000256" key="4">
    <source>
        <dbReference type="ARBA" id="ARBA00022771"/>
    </source>
</evidence>
<feature type="repeat" description="ANK" evidence="9">
    <location>
        <begin position="79"/>
        <end position="111"/>
    </location>
</feature>
<dbReference type="PROSITE" id="PS50297">
    <property type="entry name" value="ANK_REP_REGION"/>
    <property type="match status" value="2"/>
</dbReference>
<organism evidence="12 13">
    <name type="scientific">Trichogramma brassicae</name>
    <dbReference type="NCBI Taxonomy" id="86971"/>
    <lineage>
        <taxon>Eukaryota</taxon>
        <taxon>Metazoa</taxon>
        <taxon>Ecdysozoa</taxon>
        <taxon>Arthropoda</taxon>
        <taxon>Hexapoda</taxon>
        <taxon>Insecta</taxon>
        <taxon>Pterygota</taxon>
        <taxon>Neoptera</taxon>
        <taxon>Endopterygota</taxon>
        <taxon>Hymenoptera</taxon>
        <taxon>Apocrita</taxon>
        <taxon>Proctotrupomorpha</taxon>
        <taxon>Chalcidoidea</taxon>
        <taxon>Trichogrammatidae</taxon>
        <taxon>Trichogramma</taxon>
    </lineage>
</organism>
<evidence type="ECO:0000256" key="8">
    <source>
        <dbReference type="ARBA" id="ARBA00023273"/>
    </source>
</evidence>
<dbReference type="InterPro" id="IPR036770">
    <property type="entry name" value="Ankyrin_rpt-contain_sf"/>
</dbReference>
<dbReference type="InterPro" id="IPR052452">
    <property type="entry name" value="Ankyrin-MYND_dom_contain_2"/>
</dbReference>
<dbReference type="InterPro" id="IPR002893">
    <property type="entry name" value="Znf_MYND"/>
</dbReference>
<evidence type="ECO:0000256" key="6">
    <source>
        <dbReference type="ARBA" id="ARBA00023043"/>
    </source>
</evidence>
<protein>
    <recommendedName>
        <fullName evidence="11">MYND-type domain-containing protein</fullName>
    </recommendedName>
</protein>
<evidence type="ECO:0000256" key="9">
    <source>
        <dbReference type="PROSITE-ProRule" id="PRU00023"/>
    </source>
</evidence>
<keyword evidence="2" id="KW-0479">Metal-binding</keyword>
<keyword evidence="6 9" id="KW-0040">ANK repeat</keyword>
<dbReference type="OrthoDB" id="10257049at2759"/>
<dbReference type="Pfam" id="PF12796">
    <property type="entry name" value="Ank_2"/>
    <property type="match status" value="1"/>
</dbReference>
<sequence>MSEESDVKMQNLRKEVFDKITNNQTDDLRALINVNDLKINFVDEFGMSPLQHACYKGNKEIVQMLLDQGAVVNDCEHKHGYSALHFAALSGNSDLCNLLMSHGAKINAKNSVGRTAAQMAGFVGNHSCASAINNFVPKANLDYYIKPQNLQKEPMLHPHLADSFYLFITQVNVHPVKVIMNLKKLPGLIDNLPMVQKVLECMSKKEMNKGADANEIMSFKYHYLCYLTDELSKSIQRHVSSNTEKDGTNEDKKHEAADLLIKKFLKCKNDGTQEYLELFLRDLIREYSYRDTAIFRQMVATLTSSDPPSAVSVISAAINGQQVFKDVERLICETCGEEKAPKKCSKCKIVQYCDRECQRLHWFIHKKNCSRLNQSSQQNHVPESAPNSEEITNAVTSRLQNLIVN</sequence>
<dbReference type="Proteomes" id="UP000479190">
    <property type="component" value="Unassembled WGS sequence"/>
</dbReference>
<feature type="domain" description="MYND-type" evidence="11">
    <location>
        <begin position="332"/>
        <end position="369"/>
    </location>
</feature>
<evidence type="ECO:0000313" key="12">
    <source>
        <dbReference type="EMBL" id="CAB0031365.1"/>
    </source>
</evidence>
<accession>A0A6H5HZZ9</accession>
<evidence type="ECO:0000256" key="1">
    <source>
        <dbReference type="ARBA" id="ARBA00004138"/>
    </source>
</evidence>
<evidence type="ECO:0000256" key="3">
    <source>
        <dbReference type="ARBA" id="ARBA00022737"/>
    </source>
</evidence>
<dbReference type="SMART" id="SM00248">
    <property type="entry name" value="ANK"/>
    <property type="match status" value="2"/>
</dbReference>
<dbReference type="PRINTS" id="PR01415">
    <property type="entry name" value="ANKYRIN"/>
</dbReference>
<reference evidence="12 13" key="1">
    <citation type="submission" date="2020-02" db="EMBL/GenBank/DDBJ databases">
        <authorList>
            <person name="Ferguson B K."/>
        </authorList>
    </citation>
    <scope>NUCLEOTIDE SEQUENCE [LARGE SCALE GENOMIC DNA]</scope>
</reference>
<keyword evidence="13" id="KW-1185">Reference proteome</keyword>
<comment type="subcellular location">
    <subcellularLocation>
        <location evidence="1">Cell projection</location>
        <location evidence="1">Cilium</location>
    </subcellularLocation>
</comment>
<keyword evidence="3" id="KW-0677">Repeat</keyword>
<keyword evidence="8" id="KW-0966">Cell projection</keyword>
<dbReference type="SUPFAM" id="SSF144232">
    <property type="entry name" value="HIT/MYND zinc finger-like"/>
    <property type="match status" value="1"/>
</dbReference>
<dbReference type="Pfam" id="PF01753">
    <property type="entry name" value="zf-MYND"/>
    <property type="match status" value="1"/>
</dbReference>
<evidence type="ECO:0000313" key="13">
    <source>
        <dbReference type="Proteomes" id="UP000479190"/>
    </source>
</evidence>
<feature type="repeat" description="ANK" evidence="9">
    <location>
        <begin position="45"/>
        <end position="77"/>
    </location>
</feature>
<dbReference type="PROSITE" id="PS01360">
    <property type="entry name" value="ZF_MYND_1"/>
    <property type="match status" value="1"/>
</dbReference>
<keyword evidence="4 10" id="KW-0863">Zinc-finger</keyword>
<dbReference type="PROSITE" id="PS50865">
    <property type="entry name" value="ZF_MYND_2"/>
    <property type="match status" value="1"/>
</dbReference>
<name>A0A6H5HZZ9_9HYME</name>
<dbReference type="Gene3D" id="6.10.140.2220">
    <property type="match status" value="1"/>
</dbReference>
<dbReference type="SUPFAM" id="SSF48403">
    <property type="entry name" value="Ankyrin repeat"/>
    <property type="match status" value="1"/>
</dbReference>
<dbReference type="PANTHER" id="PTHR24150">
    <property type="entry name" value="ANKYRIN REPEAT AND MYND DOMAIN-CONTAINING PROTEIN 2"/>
    <property type="match status" value="1"/>
</dbReference>
<dbReference type="InterPro" id="IPR002110">
    <property type="entry name" value="Ankyrin_rpt"/>
</dbReference>
<evidence type="ECO:0000256" key="7">
    <source>
        <dbReference type="ARBA" id="ARBA00023069"/>
    </source>
</evidence>
<gene>
    <name evidence="12" type="ORF">TBRA_LOCUS3335</name>
</gene>